<evidence type="ECO:0000256" key="9">
    <source>
        <dbReference type="PROSITE-ProRule" id="PRU00169"/>
    </source>
</evidence>
<keyword evidence="6" id="KW-0808">Transferase</keyword>
<feature type="transmembrane region" description="Helical" evidence="11">
    <location>
        <begin position="172"/>
        <end position="192"/>
    </location>
</feature>
<dbReference type="Gene3D" id="1.10.287.130">
    <property type="match status" value="1"/>
</dbReference>
<keyword evidence="5 9" id="KW-0597">Phosphoprotein</keyword>
<reference evidence="15" key="1">
    <citation type="submission" date="2022-04" db="EMBL/GenBank/DDBJ databases">
        <title>Alcanivorax sp. CY1518 draft genome sequence.</title>
        <authorList>
            <person name="Zhao G."/>
            <person name="An M."/>
        </authorList>
    </citation>
    <scope>NUCLEOTIDE SEQUENCE</scope>
    <source>
        <strain evidence="15">CY1518</strain>
    </source>
</reference>
<dbReference type="InterPro" id="IPR011006">
    <property type="entry name" value="CheY-like_superfamily"/>
</dbReference>
<evidence type="ECO:0000256" key="4">
    <source>
        <dbReference type="ARBA" id="ARBA00022519"/>
    </source>
</evidence>
<dbReference type="PANTHER" id="PTHR45339">
    <property type="entry name" value="HYBRID SIGNAL TRANSDUCTION HISTIDINE KINASE J"/>
    <property type="match status" value="1"/>
</dbReference>
<evidence type="ECO:0000259" key="14">
    <source>
        <dbReference type="PROSITE" id="PS50885"/>
    </source>
</evidence>
<feature type="domain" description="HAMP" evidence="14">
    <location>
        <begin position="196"/>
        <end position="248"/>
    </location>
</feature>
<dbReference type="CDD" id="cd16922">
    <property type="entry name" value="HATPase_EvgS-ArcB-TorS-like"/>
    <property type="match status" value="1"/>
</dbReference>
<dbReference type="PANTHER" id="PTHR45339:SF1">
    <property type="entry name" value="HYBRID SIGNAL TRANSDUCTION HISTIDINE KINASE J"/>
    <property type="match status" value="1"/>
</dbReference>
<proteinExistence type="predicted"/>
<dbReference type="InterPro" id="IPR004358">
    <property type="entry name" value="Sig_transdc_His_kin-like_C"/>
</dbReference>
<evidence type="ECO:0000256" key="2">
    <source>
        <dbReference type="ARBA" id="ARBA00004429"/>
    </source>
</evidence>
<dbReference type="PROSITE" id="PS50885">
    <property type="entry name" value="HAMP"/>
    <property type="match status" value="1"/>
</dbReference>
<dbReference type="SMART" id="SM00387">
    <property type="entry name" value="HATPase_c"/>
    <property type="match status" value="1"/>
</dbReference>
<dbReference type="PRINTS" id="PR00344">
    <property type="entry name" value="BCTRLSENSOR"/>
</dbReference>
<evidence type="ECO:0000256" key="10">
    <source>
        <dbReference type="SAM" id="Coils"/>
    </source>
</evidence>
<dbReference type="SMART" id="SM00304">
    <property type="entry name" value="HAMP"/>
    <property type="match status" value="1"/>
</dbReference>
<dbReference type="Gene3D" id="3.40.50.2300">
    <property type="match status" value="1"/>
</dbReference>
<dbReference type="InterPro" id="IPR003660">
    <property type="entry name" value="HAMP_dom"/>
</dbReference>
<evidence type="ECO:0000313" key="16">
    <source>
        <dbReference type="Proteomes" id="UP001165524"/>
    </source>
</evidence>
<keyword evidence="11" id="KW-0472">Membrane</keyword>
<dbReference type="InterPro" id="IPR036097">
    <property type="entry name" value="HisK_dim/P_sf"/>
</dbReference>
<dbReference type="PROSITE" id="PS50109">
    <property type="entry name" value="HIS_KIN"/>
    <property type="match status" value="1"/>
</dbReference>
<dbReference type="Proteomes" id="UP001165524">
    <property type="component" value="Unassembled WGS sequence"/>
</dbReference>
<keyword evidence="4" id="KW-0997">Cell inner membrane</keyword>
<dbReference type="InterPro" id="IPR001789">
    <property type="entry name" value="Sig_transdc_resp-reg_receiver"/>
</dbReference>
<dbReference type="InterPro" id="IPR003594">
    <property type="entry name" value="HATPase_dom"/>
</dbReference>
<evidence type="ECO:0000256" key="7">
    <source>
        <dbReference type="ARBA" id="ARBA00022777"/>
    </source>
</evidence>
<dbReference type="Pfam" id="PF00672">
    <property type="entry name" value="HAMP"/>
    <property type="match status" value="1"/>
</dbReference>
<dbReference type="SMART" id="SM00448">
    <property type="entry name" value="REC"/>
    <property type="match status" value="1"/>
</dbReference>
<evidence type="ECO:0000256" key="3">
    <source>
        <dbReference type="ARBA" id="ARBA00012438"/>
    </source>
</evidence>
<sequence>MKQATRPPRHHPLRQQLQWLGILPALILLILLLGLLTWQRFGDVEAELDGKGRFVVRHLASASEYGVLSGNYEDLRQQARLALQDPEVRYVLFTDIEGAVLLYQGAEEHDALAEQHQESLRTYRARIYRQPLLLAADVAPMLPVAAPLRPEAIGEVTLGLSNASVTARQREILLASLAPALAAVIAALWIAARLARTIAAPINQLSQLVRQIRGGGYHVRGSQPLQGELAGLQNDINELAAALERARREQDAAMADLREARQRAEAASQAKSGFLAMMSHELRTPMNGVVGMLQLLETSPLSREQREYAAAAIQSTNHLLEVVNDILDFSRIESGRMTTEQLFFAPEELLRNCVANFRYLAQQKGLQLNLEGMEALTGLEVRSDPTRMRQILSNLLANAIKFTDHGQVTVRAAAELVEGSSRVVLYLIVADTGIGIAADKLDGLFDAFSQVDSSTSRRYGGAGLGLAISRRLCTMLGGQLEVDSTLGEGTCFTATFTLDSRPRSERLRSDGAQERSPQLQGRVLLVEDNAINRMVAQRMLGNTGLAISTAENGEQALVLLETETFDCVLMDIQMPVLDGLEATRQLRQRERATGRRRTPVVALTANALAGERERCLAAGMDDYLPKPFQRRKLLNVVARYLTHTA</sequence>
<keyword evidence="4" id="KW-1003">Cell membrane</keyword>
<evidence type="ECO:0000256" key="6">
    <source>
        <dbReference type="ARBA" id="ARBA00022679"/>
    </source>
</evidence>
<dbReference type="Pfam" id="PF00512">
    <property type="entry name" value="HisKA"/>
    <property type="match status" value="1"/>
</dbReference>
<evidence type="ECO:0000256" key="1">
    <source>
        <dbReference type="ARBA" id="ARBA00000085"/>
    </source>
</evidence>
<dbReference type="EC" id="2.7.13.3" evidence="3"/>
<protein>
    <recommendedName>
        <fullName evidence="3">histidine kinase</fullName>
        <ecNumber evidence="3">2.7.13.3</ecNumber>
    </recommendedName>
</protein>
<keyword evidence="7" id="KW-0418">Kinase</keyword>
<dbReference type="SUPFAM" id="SSF47384">
    <property type="entry name" value="Homodimeric domain of signal transducing histidine kinase"/>
    <property type="match status" value="1"/>
</dbReference>
<evidence type="ECO:0000256" key="5">
    <source>
        <dbReference type="ARBA" id="ARBA00022553"/>
    </source>
</evidence>
<feature type="modified residue" description="4-aspartylphosphate" evidence="9">
    <location>
        <position position="571"/>
    </location>
</feature>
<dbReference type="CDD" id="cd00082">
    <property type="entry name" value="HisKA"/>
    <property type="match status" value="1"/>
</dbReference>
<gene>
    <name evidence="15" type="ORF">MU846_08720</name>
</gene>
<dbReference type="CDD" id="cd17546">
    <property type="entry name" value="REC_hyHK_CKI1_RcsC-like"/>
    <property type="match status" value="1"/>
</dbReference>
<feature type="coiled-coil region" evidence="10">
    <location>
        <begin position="229"/>
        <end position="270"/>
    </location>
</feature>
<dbReference type="InterPro" id="IPR019247">
    <property type="entry name" value="Histidine_kinase_BarA_N"/>
</dbReference>
<keyword evidence="11" id="KW-1133">Transmembrane helix</keyword>
<feature type="domain" description="Response regulatory" evidence="13">
    <location>
        <begin position="522"/>
        <end position="641"/>
    </location>
</feature>
<evidence type="ECO:0000256" key="8">
    <source>
        <dbReference type="ARBA" id="ARBA00023012"/>
    </source>
</evidence>
<keyword evidence="10" id="KW-0175">Coiled coil</keyword>
<accession>A0ABT0E7J9</accession>
<keyword evidence="16" id="KW-1185">Reference proteome</keyword>
<name>A0ABT0E7J9_9GAMM</name>
<evidence type="ECO:0000256" key="11">
    <source>
        <dbReference type="SAM" id="Phobius"/>
    </source>
</evidence>
<evidence type="ECO:0000313" key="15">
    <source>
        <dbReference type="EMBL" id="MCK0537791.1"/>
    </source>
</evidence>
<dbReference type="SUPFAM" id="SSF52172">
    <property type="entry name" value="CheY-like"/>
    <property type="match status" value="1"/>
</dbReference>
<dbReference type="SMART" id="SM00388">
    <property type="entry name" value="HisKA"/>
    <property type="match status" value="1"/>
</dbReference>
<dbReference type="InterPro" id="IPR003661">
    <property type="entry name" value="HisK_dim/P_dom"/>
</dbReference>
<comment type="caution">
    <text evidence="15">The sequence shown here is derived from an EMBL/GenBank/DDBJ whole genome shotgun (WGS) entry which is preliminary data.</text>
</comment>
<dbReference type="Pfam" id="PF09984">
    <property type="entry name" value="sCache_4"/>
    <property type="match status" value="1"/>
</dbReference>
<dbReference type="EMBL" id="JALKII010000005">
    <property type="protein sequence ID" value="MCK0537791.1"/>
    <property type="molecule type" value="Genomic_DNA"/>
</dbReference>
<keyword evidence="11" id="KW-0812">Transmembrane</keyword>
<dbReference type="Gene3D" id="6.10.340.10">
    <property type="match status" value="1"/>
</dbReference>
<dbReference type="Pfam" id="PF00072">
    <property type="entry name" value="Response_reg"/>
    <property type="match status" value="1"/>
</dbReference>
<dbReference type="Pfam" id="PF02518">
    <property type="entry name" value="HATPase_c"/>
    <property type="match status" value="1"/>
</dbReference>
<dbReference type="SUPFAM" id="SSF55874">
    <property type="entry name" value="ATPase domain of HSP90 chaperone/DNA topoisomerase II/histidine kinase"/>
    <property type="match status" value="1"/>
</dbReference>
<dbReference type="Gene3D" id="3.30.565.10">
    <property type="entry name" value="Histidine kinase-like ATPase, C-terminal domain"/>
    <property type="match status" value="1"/>
</dbReference>
<organism evidence="15 16">
    <name type="scientific">Alcanivorax quisquiliarum</name>
    <dbReference type="NCBI Taxonomy" id="2933565"/>
    <lineage>
        <taxon>Bacteria</taxon>
        <taxon>Pseudomonadati</taxon>
        <taxon>Pseudomonadota</taxon>
        <taxon>Gammaproteobacteria</taxon>
        <taxon>Oceanospirillales</taxon>
        <taxon>Alcanivoracaceae</taxon>
        <taxon>Alcanivorax</taxon>
    </lineage>
</organism>
<evidence type="ECO:0000259" key="12">
    <source>
        <dbReference type="PROSITE" id="PS50109"/>
    </source>
</evidence>
<evidence type="ECO:0000259" key="13">
    <source>
        <dbReference type="PROSITE" id="PS50110"/>
    </source>
</evidence>
<dbReference type="InterPro" id="IPR005467">
    <property type="entry name" value="His_kinase_dom"/>
</dbReference>
<comment type="catalytic activity">
    <reaction evidence="1">
        <text>ATP + protein L-histidine = ADP + protein N-phospho-L-histidine.</text>
        <dbReference type="EC" id="2.7.13.3"/>
    </reaction>
</comment>
<comment type="subcellular location">
    <subcellularLocation>
        <location evidence="2">Cell inner membrane</location>
        <topology evidence="2">Multi-pass membrane protein</topology>
    </subcellularLocation>
</comment>
<feature type="domain" description="Histidine kinase" evidence="12">
    <location>
        <begin position="277"/>
        <end position="500"/>
    </location>
</feature>
<dbReference type="PROSITE" id="PS50110">
    <property type="entry name" value="RESPONSE_REGULATORY"/>
    <property type="match status" value="1"/>
</dbReference>
<feature type="transmembrane region" description="Helical" evidence="11">
    <location>
        <begin position="17"/>
        <end position="38"/>
    </location>
</feature>
<dbReference type="InterPro" id="IPR036890">
    <property type="entry name" value="HATPase_C_sf"/>
</dbReference>
<dbReference type="RefSeq" id="WP_246951748.1">
    <property type="nucleotide sequence ID" value="NZ_JALKII010000005.1"/>
</dbReference>
<keyword evidence="8" id="KW-0902">Two-component regulatory system</keyword>